<sequence length="142" mass="14751">MRFSAVIAAALPITLSLAATTSMKGTVSYDTVYDNSKLSTLNIACSDGSHGLNTKGYKTIGALDTYPYVGGAPAVTGWNSAACGSCYQLSYNGTSVYYTAIDKAKTFNMGLNAMNKLTGGKAKKIGVASVTYKKVAESKCGL</sequence>
<evidence type="ECO:0000313" key="6">
    <source>
        <dbReference type="Proteomes" id="UP000077266"/>
    </source>
</evidence>
<dbReference type="InParanoid" id="A0A165FRH4"/>
<keyword evidence="6" id="KW-1185">Reference proteome</keyword>
<evidence type="ECO:0000256" key="4">
    <source>
        <dbReference type="SAM" id="SignalP"/>
    </source>
</evidence>
<evidence type="ECO:0000256" key="3">
    <source>
        <dbReference type="ARBA" id="ARBA00022525"/>
    </source>
</evidence>
<dbReference type="EMBL" id="KV426073">
    <property type="protein sequence ID" value="KZV89416.1"/>
    <property type="molecule type" value="Genomic_DNA"/>
</dbReference>
<dbReference type="OrthoDB" id="4898945at2759"/>
<dbReference type="InterPro" id="IPR036908">
    <property type="entry name" value="RlpA-like_sf"/>
</dbReference>
<dbReference type="SUPFAM" id="SSF50685">
    <property type="entry name" value="Barwin-like endoglucanases"/>
    <property type="match status" value="1"/>
</dbReference>
<dbReference type="AlphaFoldDB" id="A0A165FRH4"/>
<feature type="chain" id="PRO_5007857873" evidence="4">
    <location>
        <begin position="19"/>
        <end position="142"/>
    </location>
</feature>
<dbReference type="InterPro" id="IPR010829">
    <property type="entry name" value="Cerato-platanin"/>
</dbReference>
<name>A0A165FRH4_EXIGL</name>
<comment type="subcellular location">
    <subcellularLocation>
        <location evidence="1">Secreted</location>
    </subcellularLocation>
</comment>
<keyword evidence="4" id="KW-0732">Signal</keyword>
<reference evidence="5 6" key="1">
    <citation type="journal article" date="2016" name="Mol. Biol. Evol.">
        <title>Comparative Genomics of Early-Diverging Mushroom-Forming Fungi Provides Insights into the Origins of Lignocellulose Decay Capabilities.</title>
        <authorList>
            <person name="Nagy L.G."/>
            <person name="Riley R."/>
            <person name="Tritt A."/>
            <person name="Adam C."/>
            <person name="Daum C."/>
            <person name="Floudas D."/>
            <person name="Sun H."/>
            <person name="Yadav J.S."/>
            <person name="Pangilinan J."/>
            <person name="Larsson K.H."/>
            <person name="Matsuura K."/>
            <person name="Barry K."/>
            <person name="Labutti K."/>
            <person name="Kuo R."/>
            <person name="Ohm R.A."/>
            <person name="Bhattacharya S.S."/>
            <person name="Shirouzu T."/>
            <person name="Yoshinaga Y."/>
            <person name="Martin F.M."/>
            <person name="Grigoriev I.V."/>
            <person name="Hibbett D.S."/>
        </authorList>
    </citation>
    <scope>NUCLEOTIDE SEQUENCE [LARGE SCALE GENOMIC DNA]</scope>
    <source>
        <strain evidence="5 6">HHB12029</strain>
    </source>
</reference>
<accession>A0A165FRH4</accession>
<organism evidence="5 6">
    <name type="scientific">Exidia glandulosa HHB12029</name>
    <dbReference type="NCBI Taxonomy" id="1314781"/>
    <lineage>
        <taxon>Eukaryota</taxon>
        <taxon>Fungi</taxon>
        <taxon>Dikarya</taxon>
        <taxon>Basidiomycota</taxon>
        <taxon>Agaricomycotina</taxon>
        <taxon>Agaricomycetes</taxon>
        <taxon>Auriculariales</taxon>
        <taxon>Exidiaceae</taxon>
        <taxon>Exidia</taxon>
    </lineage>
</organism>
<dbReference type="Proteomes" id="UP000077266">
    <property type="component" value="Unassembled WGS sequence"/>
</dbReference>
<feature type="signal peptide" evidence="4">
    <location>
        <begin position="1"/>
        <end position="18"/>
    </location>
</feature>
<dbReference type="Pfam" id="PF07249">
    <property type="entry name" value="Cerato-platanin"/>
    <property type="match status" value="1"/>
</dbReference>
<dbReference type="CDD" id="cd22778">
    <property type="entry name" value="DPBB_CEPL-like"/>
    <property type="match status" value="1"/>
</dbReference>
<keyword evidence="3" id="KW-0964">Secreted</keyword>
<protein>
    <submittedName>
        <fullName evidence="5">Allergen Asp f 15</fullName>
    </submittedName>
</protein>
<dbReference type="Gene3D" id="2.40.40.10">
    <property type="entry name" value="RlpA-like domain"/>
    <property type="match status" value="1"/>
</dbReference>
<evidence type="ECO:0000256" key="2">
    <source>
        <dbReference type="ARBA" id="ARBA00010421"/>
    </source>
</evidence>
<evidence type="ECO:0000256" key="1">
    <source>
        <dbReference type="ARBA" id="ARBA00004613"/>
    </source>
</evidence>
<evidence type="ECO:0000313" key="5">
    <source>
        <dbReference type="EMBL" id="KZV89416.1"/>
    </source>
</evidence>
<dbReference type="GO" id="GO:0005576">
    <property type="term" value="C:extracellular region"/>
    <property type="evidence" value="ECO:0007669"/>
    <property type="project" value="UniProtKB-SubCell"/>
</dbReference>
<proteinExistence type="inferred from homology"/>
<gene>
    <name evidence="5" type="ORF">EXIGLDRAFT_695635</name>
</gene>
<comment type="similarity">
    <text evidence="2">Belongs to the cerato-platanin family.</text>
</comment>